<dbReference type="PANTHER" id="PTHR30405:SF11">
    <property type="entry name" value="RNA-GUIDED DNA ENDONUCLEASE RV2885C-RELATED"/>
    <property type="match status" value="1"/>
</dbReference>
<comment type="similarity">
    <text evidence="2">In the N-terminal section; belongs to the transposase 2 family.</text>
</comment>
<dbReference type="Pfam" id="PF07282">
    <property type="entry name" value="Cas12f1-like_TNB"/>
    <property type="match status" value="1"/>
</dbReference>
<dbReference type="Proteomes" id="UP000008037">
    <property type="component" value="Chromosome"/>
</dbReference>
<dbReference type="HOGENOM" id="CLU_032903_3_2_2"/>
<dbReference type="InterPro" id="IPR001959">
    <property type="entry name" value="Transposase"/>
</dbReference>
<dbReference type="Pfam" id="PF01385">
    <property type="entry name" value="OrfB_IS605"/>
    <property type="match status" value="1"/>
</dbReference>
<evidence type="ECO:0000256" key="4">
    <source>
        <dbReference type="ARBA" id="ARBA00023125"/>
    </source>
</evidence>
<organism evidence="8 9">
    <name type="scientific">Nitrososphaera gargensis (strain Ga9.2)</name>
    <dbReference type="NCBI Taxonomy" id="1237085"/>
    <lineage>
        <taxon>Archaea</taxon>
        <taxon>Nitrososphaerota</taxon>
        <taxon>Nitrososphaeria</taxon>
        <taxon>Nitrososphaerales</taxon>
        <taxon>Nitrososphaeraceae</taxon>
        <taxon>Nitrososphaera</taxon>
    </lineage>
</organism>
<keyword evidence="5" id="KW-0233">DNA recombination</keyword>
<dbReference type="InterPro" id="IPR051399">
    <property type="entry name" value="RNA-guided_DNA_endo/Transpos"/>
</dbReference>
<name>K0IBU5_NITGG</name>
<sequence length="373" mass="42498">MLQALPVKLETSGDEKALLLATMKKYNEAANFLAEQAFRLKIANKVELQKRFYYQLREQFNLSAQFAVRVISKVVEAYKKDKRIKPVFRELGAIQYDQRNLSWKGLDRVSMITLKGRIKLRTRIGEYQKSRADRIRGQADLIYRKGEFYLIAVVDAPEQSEFDPVGAIGVDLGIENIATDSDGQVFRGETIEKARKRYNSLRARLQKKSTRSAKRHLKKMSGREKRFKRDINHVISKAIVSKAKGTIRAIALEDLSGIRSRATVIGRKQQRDRHSKWSFRQLRAFVEYKAKRDGVPVKFVDPKNTSRECPKCHNIDARNRRTRNHFKCTECGYEAMADHVAACNIAARAAVNQPIVAPLFSAVTSPLALAVGS</sequence>
<feature type="domain" description="Cas12f1-like TNB" evidence="7">
    <location>
        <begin position="279"/>
        <end position="345"/>
    </location>
</feature>
<dbReference type="NCBIfam" id="TIGR01766">
    <property type="entry name" value="IS200/IS605 family accessory protein TnpB-like domain"/>
    <property type="match status" value="1"/>
</dbReference>
<dbReference type="InParanoid" id="K0IBU5"/>
<dbReference type="KEGG" id="nga:Ngar_c00750"/>
<dbReference type="AlphaFoldDB" id="K0IBU5"/>
<comment type="similarity">
    <text evidence="1">In the C-terminal section; belongs to the transposase 35 family.</text>
</comment>
<evidence type="ECO:0000259" key="7">
    <source>
        <dbReference type="Pfam" id="PF07282"/>
    </source>
</evidence>
<keyword evidence="3" id="KW-0815">Transposition</keyword>
<dbReference type="GeneID" id="13796251"/>
<dbReference type="EMBL" id="CP002408">
    <property type="protein sequence ID" value="AFU57025.1"/>
    <property type="molecule type" value="Genomic_DNA"/>
</dbReference>
<evidence type="ECO:0000256" key="5">
    <source>
        <dbReference type="ARBA" id="ARBA00023172"/>
    </source>
</evidence>
<dbReference type="STRING" id="1237085.Ngar_c00750"/>
<dbReference type="GO" id="GO:0003677">
    <property type="term" value="F:DNA binding"/>
    <property type="evidence" value="ECO:0007669"/>
    <property type="project" value="UniProtKB-KW"/>
</dbReference>
<protein>
    <submittedName>
        <fullName evidence="8">Transposase, OrfB family</fullName>
    </submittedName>
</protein>
<evidence type="ECO:0000256" key="2">
    <source>
        <dbReference type="ARBA" id="ARBA00011044"/>
    </source>
</evidence>
<accession>K0IBU5</accession>
<keyword evidence="4" id="KW-0238">DNA-binding</keyword>
<dbReference type="PANTHER" id="PTHR30405">
    <property type="entry name" value="TRANSPOSASE"/>
    <property type="match status" value="1"/>
</dbReference>
<reference evidence="8 9" key="1">
    <citation type="journal article" date="2012" name="Environ. Microbiol.">
        <title>The genome of the ammonia-oxidizing Candidatus Nitrososphaera gargensis: insights into metabolic versatility and environmental adaptations.</title>
        <authorList>
            <person name="Spang A."/>
            <person name="Poehlein A."/>
            <person name="Offre P."/>
            <person name="Zumbragel S."/>
            <person name="Haider S."/>
            <person name="Rychlik N."/>
            <person name="Nowka B."/>
            <person name="Schmeisser C."/>
            <person name="Lebedeva E.V."/>
            <person name="Rattei T."/>
            <person name="Bohm C."/>
            <person name="Schmid M."/>
            <person name="Galushko A."/>
            <person name="Hatzenpichler R."/>
            <person name="Weinmaier T."/>
            <person name="Daniel R."/>
            <person name="Schleper C."/>
            <person name="Spieck E."/>
            <person name="Streit W."/>
            <person name="Wagner M."/>
        </authorList>
    </citation>
    <scope>NUCLEOTIDE SEQUENCE [LARGE SCALE GENOMIC DNA]</scope>
    <source>
        <strain evidence="9">Ga9.2</strain>
    </source>
</reference>
<evidence type="ECO:0000256" key="3">
    <source>
        <dbReference type="ARBA" id="ARBA00022578"/>
    </source>
</evidence>
<dbReference type="OrthoDB" id="33505at2157"/>
<evidence type="ECO:0000256" key="1">
    <source>
        <dbReference type="ARBA" id="ARBA00008761"/>
    </source>
</evidence>
<feature type="domain" description="Probable transposase IS891/IS1136/IS1341" evidence="6">
    <location>
        <begin position="161"/>
        <end position="245"/>
    </location>
</feature>
<dbReference type="RefSeq" id="WP_015017598.1">
    <property type="nucleotide sequence ID" value="NC_018719.1"/>
</dbReference>
<dbReference type="BioCyc" id="CNIT1237085:G1324-75-MONOMER"/>
<dbReference type="InterPro" id="IPR010095">
    <property type="entry name" value="Cas12f1-like_TNB"/>
</dbReference>
<gene>
    <name evidence="8" type="ordered locus">Ngar_c00750</name>
</gene>
<evidence type="ECO:0000259" key="6">
    <source>
        <dbReference type="Pfam" id="PF01385"/>
    </source>
</evidence>
<keyword evidence="9" id="KW-1185">Reference proteome</keyword>
<dbReference type="NCBIfam" id="NF040570">
    <property type="entry name" value="guided_TnpB"/>
    <property type="match status" value="1"/>
</dbReference>
<dbReference type="GO" id="GO:0006310">
    <property type="term" value="P:DNA recombination"/>
    <property type="evidence" value="ECO:0007669"/>
    <property type="project" value="UniProtKB-KW"/>
</dbReference>
<evidence type="ECO:0000313" key="8">
    <source>
        <dbReference type="EMBL" id="AFU57025.1"/>
    </source>
</evidence>
<evidence type="ECO:0000313" key="9">
    <source>
        <dbReference type="Proteomes" id="UP000008037"/>
    </source>
</evidence>
<proteinExistence type="inferred from homology"/>
<dbReference type="GO" id="GO:0032196">
    <property type="term" value="P:transposition"/>
    <property type="evidence" value="ECO:0007669"/>
    <property type="project" value="UniProtKB-KW"/>
</dbReference>